<protein>
    <recommendedName>
        <fullName evidence="1">EF-hand domain-containing protein</fullName>
    </recommendedName>
</protein>
<gene>
    <name evidence="2" type="ORF">LSAT_V11C900493820</name>
</gene>
<dbReference type="InterPro" id="IPR002048">
    <property type="entry name" value="EF_hand_dom"/>
</dbReference>
<dbReference type="Gene3D" id="1.10.238.10">
    <property type="entry name" value="EF-hand"/>
    <property type="match status" value="2"/>
</dbReference>
<reference evidence="2 3" key="1">
    <citation type="journal article" date="2017" name="Nat. Commun.">
        <title>Genome assembly with in vitro proximity ligation data and whole-genome triplication in lettuce.</title>
        <authorList>
            <person name="Reyes-Chin-Wo S."/>
            <person name="Wang Z."/>
            <person name="Yang X."/>
            <person name="Kozik A."/>
            <person name="Arikit S."/>
            <person name="Song C."/>
            <person name="Xia L."/>
            <person name="Froenicke L."/>
            <person name="Lavelle D.O."/>
            <person name="Truco M.J."/>
            <person name="Xia R."/>
            <person name="Zhu S."/>
            <person name="Xu C."/>
            <person name="Xu H."/>
            <person name="Xu X."/>
            <person name="Cox K."/>
            <person name="Korf I."/>
            <person name="Meyers B.C."/>
            <person name="Michelmore R.W."/>
        </authorList>
    </citation>
    <scope>NUCLEOTIDE SEQUENCE [LARGE SCALE GENOMIC DNA]</scope>
    <source>
        <strain evidence="3">cv. Salinas</strain>
        <tissue evidence="2">Seedlings</tissue>
    </source>
</reference>
<dbReference type="SUPFAM" id="SSF47473">
    <property type="entry name" value="EF-hand"/>
    <property type="match status" value="1"/>
</dbReference>
<dbReference type="GO" id="GO:0005509">
    <property type="term" value="F:calcium ion binding"/>
    <property type="evidence" value="ECO:0007669"/>
    <property type="project" value="InterPro"/>
</dbReference>
<dbReference type="EMBL" id="NBSK02000009">
    <property type="protein sequence ID" value="KAJ0187633.1"/>
    <property type="molecule type" value="Genomic_DNA"/>
</dbReference>
<accession>A0A9R1UIB7</accession>
<dbReference type="Proteomes" id="UP000235145">
    <property type="component" value="Unassembled WGS sequence"/>
</dbReference>
<comment type="caution">
    <text evidence="2">The sequence shown here is derived from an EMBL/GenBank/DDBJ whole genome shotgun (WGS) entry which is preliminary data.</text>
</comment>
<organism evidence="2 3">
    <name type="scientific">Lactuca sativa</name>
    <name type="common">Garden lettuce</name>
    <dbReference type="NCBI Taxonomy" id="4236"/>
    <lineage>
        <taxon>Eukaryota</taxon>
        <taxon>Viridiplantae</taxon>
        <taxon>Streptophyta</taxon>
        <taxon>Embryophyta</taxon>
        <taxon>Tracheophyta</taxon>
        <taxon>Spermatophyta</taxon>
        <taxon>Magnoliopsida</taxon>
        <taxon>eudicotyledons</taxon>
        <taxon>Gunneridae</taxon>
        <taxon>Pentapetalae</taxon>
        <taxon>asterids</taxon>
        <taxon>campanulids</taxon>
        <taxon>Asterales</taxon>
        <taxon>Asteraceae</taxon>
        <taxon>Cichorioideae</taxon>
        <taxon>Cichorieae</taxon>
        <taxon>Lactucinae</taxon>
        <taxon>Lactuca</taxon>
    </lineage>
</organism>
<dbReference type="InterPro" id="IPR011992">
    <property type="entry name" value="EF-hand-dom_pair"/>
</dbReference>
<evidence type="ECO:0000259" key="1">
    <source>
        <dbReference type="PROSITE" id="PS50222"/>
    </source>
</evidence>
<dbReference type="AlphaFoldDB" id="A0A9R1UIB7"/>
<dbReference type="PROSITE" id="PS50222">
    <property type="entry name" value="EF_HAND_2"/>
    <property type="match status" value="1"/>
</dbReference>
<keyword evidence="3" id="KW-1185">Reference proteome</keyword>
<feature type="domain" description="EF-hand" evidence="1">
    <location>
        <begin position="90"/>
        <end position="107"/>
    </location>
</feature>
<proteinExistence type="predicted"/>
<sequence>MGQQPLTSQELTKAYKGTSQPGYKFVKGWNEELDKTRSYLTKAGKCMKKWEDKKRQPRKFIMSDKANADGKGLIDYNEFKTTMMKFWALHKEEHFLKAFQRFDKDNK</sequence>
<evidence type="ECO:0000313" key="2">
    <source>
        <dbReference type="EMBL" id="KAJ0187633.1"/>
    </source>
</evidence>
<evidence type="ECO:0000313" key="3">
    <source>
        <dbReference type="Proteomes" id="UP000235145"/>
    </source>
</evidence>
<name>A0A9R1UIB7_LACSA</name>